<reference evidence="2" key="1">
    <citation type="submission" date="2017-09" db="EMBL/GenBank/DDBJ databases">
        <title>Depth-based differentiation of microbial function through sediment-hosted aquifers and enrichment of novel symbionts in the deep terrestrial subsurface.</title>
        <authorList>
            <person name="Probst A.J."/>
            <person name="Ladd B."/>
            <person name="Jarett J.K."/>
            <person name="Geller-Mcgrath D.E."/>
            <person name="Sieber C.M.K."/>
            <person name="Emerson J.B."/>
            <person name="Anantharaman K."/>
            <person name="Thomas B.C."/>
            <person name="Malmstrom R."/>
            <person name="Stieglmeier M."/>
            <person name="Klingl A."/>
            <person name="Woyke T."/>
            <person name="Ryan C.M."/>
            <person name="Banfield J.F."/>
        </authorList>
    </citation>
    <scope>NUCLEOTIDE SEQUENCE [LARGE SCALE GENOMIC DNA]</scope>
</reference>
<dbReference type="EMBL" id="PEWA01000030">
    <property type="protein sequence ID" value="PIU73409.1"/>
    <property type="molecule type" value="Genomic_DNA"/>
</dbReference>
<name>A0A2M7AS01_9BACT</name>
<protein>
    <submittedName>
        <fullName evidence="1">Uncharacterized protein</fullName>
    </submittedName>
</protein>
<accession>A0A2M7AS01</accession>
<dbReference type="AlphaFoldDB" id="A0A2M7AS01"/>
<proteinExistence type="predicted"/>
<gene>
    <name evidence="1" type="ORF">COS78_02520</name>
</gene>
<evidence type="ECO:0000313" key="2">
    <source>
        <dbReference type="Proteomes" id="UP000231407"/>
    </source>
</evidence>
<evidence type="ECO:0000313" key="1">
    <source>
        <dbReference type="EMBL" id="PIU73409.1"/>
    </source>
</evidence>
<sequence length="97" mass="11617">MIRNPPTSIGENLKLFAETLKKRRKYLKKDYQVFGLRLADELEDWDHKSLYIRLAKNTPEDLLEKALYFVKDQTKNTVRSKGRLFMWKLKILKEDSV</sequence>
<comment type="caution">
    <text evidence="1">The sequence shown here is derived from an EMBL/GenBank/DDBJ whole genome shotgun (WGS) entry which is preliminary data.</text>
</comment>
<organism evidence="1 2">
    <name type="scientific">Candidatus Shapirobacteria bacterium CG06_land_8_20_14_3_00_40_12</name>
    <dbReference type="NCBI Taxonomy" id="1974881"/>
    <lineage>
        <taxon>Bacteria</taxon>
        <taxon>Candidatus Shapironibacteriota</taxon>
    </lineage>
</organism>
<dbReference type="Proteomes" id="UP000231407">
    <property type="component" value="Unassembled WGS sequence"/>
</dbReference>